<proteinExistence type="predicted"/>
<feature type="compositionally biased region" description="Basic and acidic residues" evidence="1">
    <location>
        <begin position="541"/>
        <end position="554"/>
    </location>
</feature>
<feature type="compositionally biased region" description="Low complexity" evidence="1">
    <location>
        <begin position="251"/>
        <end position="271"/>
    </location>
</feature>
<feature type="region of interest" description="Disordered" evidence="1">
    <location>
        <begin position="753"/>
        <end position="843"/>
    </location>
</feature>
<dbReference type="RefSeq" id="XP_013328356.1">
    <property type="nucleotide sequence ID" value="XM_013472902.1"/>
</dbReference>
<feature type="region of interest" description="Disordered" evidence="1">
    <location>
        <begin position="1"/>
        <end position="146"/>
    </location>
</feature>
<dbReference type="AlphaFoldDB" id="A0A0F4YU37"/>
<feature type="compositionally biased region" description="Polar residues" evidence="1">
    <location>
        <begin position="115"/>
        <end position="131"/>
    </location>
</feature>
<feature type="compositionally biased region" description="Basic and acidic residues" evidence="1">
    <location>
        <begin position="394"/>
        <end position="405"/>
    </location>
</feature>
<feature type="compositionally biased region" description="Acidic residues" evidence="1">
    <location>
        <begin position="555"/>
        <end position="570"/>
    </location>
</feature>
<feature type="compositionally biased region" description="Polar residues" evidence="1">
    <location>
        <begin position="81"/>
        <end position="95"/>
    </location>
</feature>
<feature type="compositionally biased region" description="Basic and acidic residues" evidence="1">
    <location>
        <begin position="220"/>
        <end position="229"/>
    </location>
</feature>
<sequence length="938" mass="102073">MAYRAIAQVDHDAVSDSDTSDRPSSAPAHHGSQSPVEPVGSVQESTAAGHLGSLIQSIRGNSSYEMVEDDDYEAADPDSVHATSNSAQTKPSSPGAQHDPGPHARHSNPPLNPPRSHSSSPEPLVRTSSGSAVLRHPTPDLQSLQGAYVGNIERLEKSAERLSMTSSDLGAELRKLDLEQKRRSSASSVLHVPDSPARQFSAGSVSNSIIGVNSAARTGGPEHEEDHQDNAAPGNRDVPLLANPPPPPPQRQGQDYGQVQDYDQNRNQNQNEGPAIPSDQMGFTDVPLEDPPDRPSTAFSTDTYQQATNLFSDFDGVHCVPYRRDSSVSRQYSLNKPPLASDAQYYEEPQAGQNLVYYPAPIPKVLNLPQRLSKRPPVSEHEKRRAQLLNTIAADDKAAEGNENRKGKRASNIPPQLRASVFFEQPSSSLNIQMKDQSAVVTLDSILDASAHAPVTAFTDHPIVGHVGSEVYGKASKKPSSKDLAEKKKKRRSKLRKSIPNPESSAPHDPSSQAHGDSDQDVAEATPLRNGGQEGEGPSGSDRDEHDGSHSSGEDDHDDEESSEGQEEEPIPYGRPTTLLAELERRKHEQKQRNRTAATAFPNGMHSTLLELDAVAQAQSNARRNKQVTLAWEASPSEDPDAEDDEDVPLGVLYAGKSPVLAERRPLGLLERRELEDNEPLSRRRARLRGEAPPDPMPTKRASTMMHPPASGPAESDSDENETLAQRLRRLKAQNQSKSVISSDFANEIMAELNNIGDPPPEQQKNSQPEGPVDEEEETLGQRKKRLQAEAKAQKAERGPDPKVRRSMADILQAYPSSNARHSQAPIDNPRASRISTNQAPMHPNRMSAMYSIPPNMTYPATGLPHYPSGYGAMPGYGMPSAYGNGFHNNSFMHSPSQMGMNGFGSGMPQAPGPSIQQPTIDPKQREMIDRWRQSIAM</sequence>
<feature type="compositionally biased region" description="Basic residues" evidence="1">
    <location>
        <begin position="487"/>
        <end position="497"/>
    </location>
</feature>
<dbReference type="Proteomes" id="UP000053958">
    <property type="component" value="Unassembled WGS sequence"/>
</dbReference>
<dbReference type="GeneID" id="25316613"/>
<keyword evidence="3" id="KW-1185">Reference proteome</keyword>
<dbReference type="STRING" id="1408163.A0A0F4YU37"/>
<feature type="compositionally biased region" description="Polar residues" evidence="1">
    <location>
        <begin position="54"/>
        <end position="64"/>
    </location>
</feature>
<feature type="compositionally biased region" description="Basic and acidic residues" evidence="1">
    <location>
        <begin position="664"/>
        <end position="675"/>
    </location>
</feature>
<feature type="region of interest" description="Disordered" evidence="1">
    <location>
        <begin position="390"/>
        <end position="413"/>
    </location>
</feature>
<feature type="region of interest" description="Disordered" evidence="1">
    <location>
        <begin position="470"/>
        <end position="604"/>
    </location>
</feature>
<dbReference type="OrthoDB" id="5288142at2759"/>
<protein>
    <submittedName>
        <fullName evidence="2">Uncharacterized protein</fullName>
    </submittedName>
</protein>
<feature type="compositionally biased region" description="Polar residues" evidence="1">
    <location>
        <begin position="201"/>
        <end position="211"/>
    </location>
</feature>
<dbReference type="EMBL" id="LASV01000171">
    <property type="protein sequence ID" value="KKA21744.1"/>
    <property type="molecule type" value="Genomic_DNA"/>
</dbReference>
<name>A0A0F4YU37_RASE3</name>
<gene>
    <name evidence="2" type="ORF">T310_4265</name>
</gene>
<feature type="compositionally biased region" description="Acidic residues" evidence="1">
    <location>
        <begin position="636"/>
        <end position="647"/>
    </location>
</feature>
<organism evidence="2 3">
    <name type="scientific">Rasamsonia emersonii (strain ATCC 16479 / CBS 393.64 / IMI 116815)</name>
    <dbReference type="NCBI Taxonomy" id="1408163"/>
    <lineage>
        <taxon>Eukaryota</taxon>
        <taxon>Fungi</taxon>
        <taxon>Dikarya</taxon>
        <taxon>Ascomycota</taxon>
        <taxon>Pezizomycotina</taxon>
        <taxon>Eurotiomycetes</taxon>
        <taxon>Eurotiomycetidae</taxon>
        <taxon>Eurotiales</taxon>
        <taxon>Trichocomaceae</taxon>
        <taxon>Rasamsonia</taxon>
    </lineage>
</organism>
<feature type="compositionally biased region" description="Acidic residues" evidence="1">
    <location>
        <begin position="66"/>
        <end position="76"/>
    </location>
</feature>
<evidence type="ECO:0000313" key="2">
    <source>
        <dbReference type="EMBL" id="KKA21744.1"/>
    </source>
</evidence>
<feature type="region of interest" description="Disordered" evidence="1">
    <location>
        <begin position="619"/>
        <end position="647"/>
    </location>
</feature>
<evidence type="ECO:0000313" key="3">
    <source>
        <dbReference type="Proteomes" id="UP000053958"/>
    </source>
</evidence>
<comment type="caution">
    <text evidence="2">The sequence shown here is derived from an EMBL/GenBank/DDBJ whole genome shotgun (WGS) entry which is preliminary data.</text>
</comment>
<reference evidence="2 3" key="1">
    <citation type="submission" date="2015-04" db="EMBL/GenBank/DDBJ databases">
        <authorList>
            <person name="Heijne W.H."/>
            <person name="Fedorova N.D."/>
            <person name="Nierman W.C."/>
            <person name="Vollebregt A.W."/>
            <person name="Zhao Z."/>
            <person name="Wu L."/>
            <person name="Kumar M."/>
            <person name="Stam H."/>
            <person name="van den Berg M.A."/>
            <person name="Pel H.J."/>
        </authorList>
    </citation>
    <scope>NUCLEOTIDE SEQUENCE [LARGE SCALE GENOMIC DNA]</scope>
    <source>
        <strain evidence="2 3">CBS 393.64</strain>
    </source>
</reference>
<feature type="region of interest" description="Disordered" evidence="1">
    <location>
        <begin position="664"/>
        <end position="740"/>
    </location>
</feature>
<feature type="compositionally biased region" description="Basic and acidic residues" evidence="1">
    <location>
        <begin position="787"/>
        <end position="808"/>
    </location>
</feature>
<accession>A0A0F4YU37</accession>
<feature type="region of interest" description="Disordered" evidence="1">
    <location>
        <begin position="180"/>
        <end position="300"/>
    </location>
</feature>
<evidence type="ECO:0000256" key="1">
    <source>
        <dbReference type="SAM" id="MobiDB-lite"/>
    </source>
</evidence>